<organism evidence="1">
    <name type="scientific">viral metagenome</name>
    <dbReference type="NCBI Taxonomy" id="1070528"/>
    <lineage>
        <taxon>unclassified sequences</taxon>
        <taxon>metagenomes</taxon>
        <taxon>organismal metagenomes</taxon>
    </lineage>
</organism>
<evidence type="ECO:0000313" key="1">
    <source>
        <dbReference type="EMBL" id="QHS97745.1"/>
    </source>
</evidence>
<accession>A0A6C0BZB2</accession>
<name>A0A6C0BZB2_9ZZZZ</name>
<sequence>MDKEDNKSACITSFTYYGTKVVRMCQRMYALYSCSGACSL</sequence>
<protein>
    <submittedName>
        <fullName evidence="1">Uncharacterized protein</fullName>
    </submittedName>
</protein>
<reference evidence="1" key="1">
    <citation type="journal article" date="2020" name="Nature">
        <title>Giant virus diversity and host interactions through global metagenomics.</title>
        <authorList>
            <person name="Schulz F."/>
            <person name="Roux S."/>
            <person name="Paez-Espino D."/>
            <person name="Jungbluth S."/>
            <person name="Walsh D.A."/>
            <person name="Denef V.J."/>
            <person name="McMahon K.D."/>
            <person name="Konstantinidis K.T."/>
            <person name="Eloe-Fadrosh E.A."/>
            <person name="Kyrpides N.C."/>
            <person name="Woyke T."/>
        </authorList>
    </citation>
    <scope>NUCLEOTIDE SEQUENCE</scope>
    <source>
        <strain evidence="1">GVMAG-M-3300020182-33</strain>
    </source>
</reference>
<dbReference type="EMBL" id="MN739303">
    <property type="protein sequence ID" value="QHS97745.1"/>
    <property type="molecule type" value="Genomic_DNA"/>
</dbReference>
<proteinExistence type="predicted"/>
<dbReference type="AlphaFoldDB" id="A0A6C0BZB2"/>